<dbReference type="Gene3D" id="3.30.565.10">
    <property type="entry name" value="Histidine kinase-like ATPase, C-terminal domain"/>
    <property type="match status" value="1"/>
</dbReference>
<evidence type="ECO:0000256" key="4">
    <source>
        <dbReference type="ARBA" id="ARBA00022777"/>
    </source>
</evidence>
<dbReference type="EMBL" id="KV417854">
    <property type="protein sequence ID" value="KZP05210.1"/>
    <property type="molecule type" value="Genomic_DNA"/>
</dbReference>
<accession>A0A167VNQ9</accession>
<dbReference type="PANTHER" id="PTHR43065:SF10">
    <property type="entry name" value="PEROXIDE STRESS-ACTIVATED HISTIDINE KINASE MAK3"/>
    <property type="match status" value="1"/>
</dbReference>
<evidence type="ECO:0000256" key="2">
    <source>
        <dbReference type="ARBA" id="ARBA00022679"/>
    </source>
</evidence>
<dbReference type="InterPro" id="IPR036890">
    <property type="entry name" value="HATPase_C_sf"/>
</dbReference>
<dbReference type="InterPro" id="IPR013515">
    <property type="entry name" value="Phytochrome_cen-reg"/>
</dbReference>
<dbReference type="PANTHER" id="PTHR43065">
    <property type="entry name" value="SENSOR HISTIDINE KINASE"/>
    <property type="match status" value="1"/>
</dbReference>
<dbReference type="PRINTS" id="PR00344">
    <property type="entry name" value="BCTRLSENSOR"/>
</dbReference>
<dbReference type="PROSITE" id="PS50046">
    <property type="entry name" value="PHYTOCHROME_2"/>
    <property type="match status" value="1"/>
</dbReference>
<keyword evidence="3" id="KW-0547">Nucleotide-binding</keyword>
<dbReference type="Gene3D" id="1.10.287.130">
    <property type="match status" value="1"/>
</dbReference>
<feature type="compositionally biased region" description="Polar residues" evidence="8">
    <location>
        <begin position="623"/>
        <end position="641"/>
    </location>
</feature>
<evidence type="ECO:0000256" key="5">
    <source>
        <dbReference type="ARBA" id="ARBA00022840"/>
    </source>
</evidence>
<evidence type="ECO:0000259" key="9">
    <source>
        <dbReference type="PROSITE" id="PS50046"/>
    </source>
</evidence>
<dbReference type="SUPFAM" id="SSF55781">
    <property type="entry name" value="GAF domain-like"/>
    <property type="match status" value="2"/>
</dbReference>
<dbReference type="Proteomes" id="UP000076532">
    <property type="component" value="Unassembled WGS sequence"/>
</dbReference>
<evidence type="ECO:0000313" key="12">
    <source>
        <dbReference type="EMBL" id="KZP05210.1"/>
    </source>
</evidence>
<dbReference type="InterPro" id="IPR029016">
    <property type="entry name" value="GAF-like_dom_sf"/>
</dbReference>
<dbReference type="Gene3D" id="3.30.450.270">
    <property type="match status" value="1"/>
</dbReference>
<feature type="domain" description="Response regulatory" evidence="11">
    <location>
        <begin position="773"/>
        <end position="908"/>
    </location>
</feature>
<dbReference type="InterPro" id="IPR003594">
    <property type="entry name" value="HATPase_dom"/>
</dbReference>
<dbReference type="STRING" id="436010.A0A167VNQ9"/>
<dbReference type="Gene3D" id="3.30.450.40">
    <property type="match status" value="1"/>
</dbReference>
<dbReference type="SMART" id="SM00387">
    <property type="entry name" value="HATPase_c"/>
    <property type="match status" value="1"/>
</dbReference>
<evidence type="ECO:0000256" key="3">
    <source>
        <dbReference type="ARBA" id="ARBA00022741"/>
    </source>
</evidence>
<proteinExistence type="predicted"/>
<evidence type="ECO:0000256" key="7">
    <source>
        <dbReference type="PROSITE-ProRule" id="PRU00169"/>
    </source>
</evidence>
<dbReference type="InterPro" id="IPR005467">
    <property type="entry name" value="His_kinase_dom"/>
</dbReference>
<keyword evidence="5" id="KW-0067">ATP-binding</keyword>
<organism evidence="12 13">
    <name type="scientific">Athelia psychrophila</name>
    <dbReference type="NCBI Taxonomy" id="1759441"/>
    <lineage>
        <taxon>Eukaryota</taxon>
        <taxon>Fungi</taxon>
        <taxon>Dikarya</taxon>
        <taxon>Basidiomycota</taxon>
        <taxon>Agaricomycotina</taxon>
        <taxon>Agaricomycetes</taxon>
        <taxon>Agaricomycetidae</taxon>
        <taxon>Atheliales</taxon>
        <taxon>Atheliaceae</taxon>
        <taxon>Athelia</taxon>
    </lineage>
</organism>
<reference evidence="12 13" key="1">
    <citation type="journal article" date="2016" name="Mol. Biol. Evol.">
        <title>Comparative Genomics of Early-Diverging Mushroom-Forming Fungi Provides Insights into the Origins of Lignocellulose Decay Capabilities.</title>
        <authorList>
            <person name="Nagy L.G."/>
            <person name="Riley R."/>
            <person name="Tritt A."/>
            <person name="Adam C."/>
            <person name="Daum C."/>
            <person name="Floudas D."/>
            <person name="Sun H."/>
            <person name="Yadav J.S."/>
            <person name="Pangilinan J."/>
            <person name="Larsson K.H."/>
            <person name="Matsuura K."/>
            <person name="Barry K."/>
            <person name="Labutti K."/>
            <person name="Kuo R."/>
            <person name="Ohm R.A."/>
            <person name="Bhattacharya S.S."/>
            <person name="Shirouzu T."/>
            <person name="Yoshinaga Y."/>
            <person name="Martin F.M."/>
            <person name="Grigoriev I.V."/>
            <person name="Hibbett D.S."/>
        </authorList>
    </citation>
    <scope>NUCLEOTIDE SEQUENCE [LARGE SCALE GENOMIC DNA]</scope>
    <source>
        <strain evidence="12 13">CBS 109695</strain>
    </source>
</reference>
<dbReference type="Pfam" id="PF00072">
    <property type="entry name" value="Response_reg"/>
    <property type="match status" value="1"/>
</dbReference>
<keyword evidence="6" id="KW-0902">Two-component regulatory system</keyword>
<evidence type="ECO:0000256" key="6">
    <source>
        <dbReference type="ARBA" id="ARBA00023012"/>
    </source>
</evidence>
<dbReference type="InterPro" id="IPR003018">
    <property type="entry name" value="GAF"/>
</dbReference>
<evidence type="ECO:0000313" key="13">
    <source>
        <dbReference type="Proteomes" id="UP000076532"/>
    </source>
</evidence>
<dbReference type="GO" id="GO:0000155">
    <property type="term" value="F:phosphorelay sensor kinase activity"/>
    <property type="evidence" value="ECO:0007669"/>
    <property type="project" value="InterPro"/>
</dbReference>
<dbReference type="GO" id="GO:0005524">
    <property type="term" value="F:ATP binding"/>
    <property type="evidence" value="ECO:0007669"/>
    <property type="project" value="UniProtKB-KW"/>
</dbReference>
<dbReference type="GO" id="GO:0009584">
    <property type="term" value="P:detection of visible light"/>
    <property type="evidence" value="ECO:0007669"/>
    <property type="project" value="InterPro"/>
</dbReference>
<name>A0A167VNQ9_9AGAM</name>
<dbReference type="PROSITE" id="PS50110">
    <property type="entry name" value="RESPONSE_REGULATORY"/>
    <property type="match status" value="1"/>
</dbReference>
<dbReference type="SUPFAM" id="SSF52172">
    <property type="entry name" value="CheY-like"/>
    <property type="match status" value="1"/>
</dbReference>
<feature type="domain" description="Histidine kinase" evidence="10">
    <location>
        <begin position="392"/>
        <end position="619"/>
    </location>
</feature>
<dbReference type="SMART" id="SM00065">
    <property type="entry name" value="GAF"/>
    <property type="match status" value="1"/>
</dbReference>
<dbReference type="AlphaFoldDB" id="A0A167VNQ9"/>
<keyword evidence="1 7" id="KW-0597">Phosphoprotein</keyword>
<dbReference type="CDD" id="cd00082">
    <property type="entry name" value="HisKA"/>
    <property type="match status" value="1"/>
</dbReference>
<dbReference type="SMART" id="SM00388">
    <property type="entry name" value="HisKA"/>
    <property type="match status" value="1"/>
</dbReference>
<feature type="region of interest" description="Disordered" evidence="8">
    <location>
        <begin position="623"/>
        <end position="705"/>
    </location>
</feature>
<dbReference type="SUPFAM" id="SSF47384">
    <property type="entry name" value="Homodimeric domain of signal transducing histidine kinase"/>
    <property type="match status" value="1"/>
</dbReference>
<dbReference type="CDD" id="cd17546">
    <property type="entry name" value="REC_hyHK_CKI1_RcsC-like"/>
    <property type="match status" value="1"/>
</dbReference>
<dbReference type="InterPro" id="IPR001789">
    <property type="entry name" value="Sig_transdc_resp-reg_receiver"/>
</dbReference>
<evidence type="ECO:0000256" key="8">
    <source>
        <dbReference type="SAM" id="MobiDB-lite"/>
    </source>
</evidence>
<keyword evidence="13" id="KW-1185">Reference proteome</keyword>
<feature type="modified residue" description="4-aspartylphosphate" evidence="7">
    <location>
        <position position="823"/>
    </location>
</feature>
<gene>
    <name evidence="12" type="ORF">FIBSPDRAFT_923223</name>
</gene>
<dbReference type="Pfam" id="PF01590">
    <property type="entry name" value="GAF"/>
    <property type="match status" value="1"/>
</dbReference>
<dbReference type="Pfam" id="PF00512">
    <property type="entry name" value="HisKA"/>
    <property type="match status" value="1"/>
</dbReference>
<dbReference type="Pfam" id="PF02518">
    <property type="entry name" value="HATPase_c"/>
    <property type="match status" value="1"/>
</dbReference>
<dbReference type="SUPFAM" id="SSF55874">
    <property type="entry name" value="ATPase domain of HSP90 chaperone/DNA topoisomerase II/histidine kinase"/>
    <property type="match status" value="1"/>
</dbReference>
<dbReference type="Gene3D" id="3.40.50.2300">
    <property type="match status" value="1"/>
</dbReference>
<sequence length="938" mass="103425">MMDVFAVMTQINEQLDAVPDLEQFLKVVAGVIKDLSQFHRVMVYQFDELWNGQVVAELVDWNQTHDLFQGLHFPASDIPAQARQLYAINKVRLLYDREQPTARIIVRNKDDLETPLNMTHCYLRAMSPIHIKYLGNMGVRASMSVSIMGFGQLWGLIACHSYGTHRMRVSFPVRQMLRLLCQSISRNIERLSYAQRLQTRKLINTMSSENHPTGQIVSNADELLGLFEADYGILVIGEGAKILGPNIHGQDILVMAEYLRLKQFDTIQVSQSVVKDFPDLELSTGLSVVAGLLYVPLSSGGKDFIAFLRKGQMKEVHWAGRPENKEASGGLEPRKSFKIWSEMVSGRSRSWTDEHMETAGVLALVYGKFIEVWRQKESALQTTRLTNILLSNASHEVRTPLNHIINYLEMALDGPLDDETRENLSMSHAASKSLLFTINDLLDLTRLESGHETSLNEAFDLQAAIEEATRVYKNEASRRNIEFALDVTNSPQMVIGDVKKIKTVVANLTANSLKYTKDGSITVQCRTFGEPEGLRAPKQTAVEIVVADSGCGIPSDKLESIFREFEQVESSAPRTTSSAGLGLGLAVVARIVEQLGGQLRVDSKVNQGSQFSFLIPLALPGSSQDISSPTGSRHSGGSSHFLNPDRASSRDSVAGSAGSDINSLVEALQSNHMASPKRTASPGDRLELPSPTSQAPTAGKVDVVGSATPMRPIKIEMDGPDVVLRRPPAAFIQPAPPVSTTEPLATLIAAPIVTDSTASSSTISNFPDFPKLRVLVVEDNDINRKVLAKRLSNLGHTVVNTTNGQECLDTVQHDREYDCVLMDIQMPIMNGNDATVGIRKLEQDSPPPSNHPTRHRASQELNGRIPIFAVSASLYERNLDYMIGLGMDGWILKPISFKRLDVILRGITDASQRDRDVYHPGCSWELGGWFTKCSTTSS</sequence>
<dbReference type="GO" id="GO:0006355">
    <property type="term" value="P:regulation of DNA-templated transcription"/>
    <property type="evidence" value="ECO:0007669"/>
    <property type="project" value="InterPro"/>
</dbReference>
<dbReference type="InterPro" id="IPR036097">
    <property type="entry name" value="HisK_dim/P_sf"/>
</dbReference>
<keyword evidence="2" id="KW-0808">Transferase</keyword>
<dbReference type="InterPro" id="IPR011006">
    <property type="entry name" value="CheY-like_superfamily"/>
</dbReference>
<dbReference type="OrthoDB" id="2015534at2759"/>
<feature type="domain" description="Phytochrome chromophore attachment site" evidence="9">
    <location>
        <begin position="20"/>
        <end position="182"/>
    </location>
</feature>
<evidence type="ECO:0000259" key="11">
    <source>
        <dbReference type="PROSITE" id="PS50110"/>
    </source>
</evidence>
<dbReference type="Pfam" id="PF00360">
    <property type="entry name" value="PHY"/>
    <property type="match status" value="1"/>
</dbReference>
<dbReference type="InterPro" id="IPR043150">
    <property type="entry name" value="Phytochrome_PHY_sf"/>
</dbReference>
<evidence type="ECO:0000259" key="10">
    <source>
        <dbReference type="PROSITE" id="PS50109"/>
    </source>
</evidence>
<dbReference type="SMART" id="SM00448">
    <property type="entry name" value="REC"/>
    <property type="match status" value="1"/>
</dbReference>
<dbReference type="InterPro" id="IPR003661">
    <property type="entry name" value="HisK_dim/P_dom"/>
</dbReference>
<evidence type="ECO:0000256" key="1">
    <source>
        <dbReference type="ARBA" id="ARBA00022553"/>
    </source>
</evidence>
<dbReference type="InterPro" id="IPR016132">
    <property type="entry name" value="Phyto_chromo_attachment"/>
</dbReference>
<protein>
    <submittedName>
        <fullName evidence="12">Fph type histidine kinase</fullName>
    </submittedName>
</protein>
<dbReference type="InterPro" id="IPR004358">
    <property type="entry name" value="Sig_transdc_His_kin-like_C"/>
</dbReference>
<dbReference type="PROSITE" id="PS50109">
    <property type="entry name" value="HIS_KIN"/>
    <property type="match status" value="1"/>
</dbReference>
<keyword evidence="4 12" id="KW-0418">Kinase</keyword>